<dbReference type="AlphaFoldDB" id="A0A7W6CB38"/>
<name>A0A7W6CB38_9HYPH</name>
<comment type="caution">
    <text evidence="2">The sequence shown here is derived from an EMBL/GenBank/DDBJ whole genome shotgun (WGS) entry which is preliminary data.</text>
</comment>
<gene>
    <name evidence="2" type="ORF">GGQ73_003094</name>
</gene>
<evidence type="ECO:0000313" key="2">
    <source>
        <dbReference type="EMBL" id="MBB3947128.1"/>
    </source>
</evidence>
<feature type="region of interest" description="Disordered" evidence="1">
    <location>
        <begin position="1"/>
        <end position="24"/>
    </location>
</feature>
<sequence>MIAHLPVDPPITAERGEPTGVRSARVSPFSAKAIDYDCR</sequence>
<organism evidence="2 3">
    <name type="scientific">Rhizobium skierniewicense</name>
    <dbReference type="NCBI Taxonomy" id="984260"/>
    <lineage>
        <taxon>Bacteria</taxon>
        <taxon>Pseudomonadati</taxon>
        <taxon>Pseudomonadota</taxon>
        <taxon>Alphaproteobacteria</taxon>
        <taxon>Hyphomicrobiales</taxon>
        <taxon>Rhizobiaceae</taxon>
        <taxon>Rhizobium/Agrobacterium group</taxon>
        <taxon>Rhizobium</taxon>
    </lineage>
</organism>
<dbReference type="Proteomes" id="UP000565286">
    <property type="component" value="Unassembled WGS sequence"/>
</dbReference>
<keyword evidence="3" id="KW-1185">Reference proteome</keyword>
<dbReference type="EMBL" id="JACIDV010000009">
    <property type="protein sequence ID" value="MBB3947128.1"/>
    <property type="molecule type" value="Genomic_DNA"/>
</dbReference>
<proteinExistence type="predicted"/>
<reference evidence="2 3" key="1">
    <citation type="submission" date="2020-08" db="EMBL/GenBank/DDBJ databases">
        <title>Genomic Encyclopedia of Type Strains, Phase IV (KMG-IV): sequencing the most valuable type-strain genomes for metagenomic binning, comparative biology and taxonomic classification.</title>
        <authorList>
            <person name="Goeker M."/>
        </authorList>
    </citation>
    <scope>NUCLEOTIDE SEQUENCE [LARGE SCALE GENOMIC DNA]</scope>
    <source>
        <strain evidence="2 3">DSM 26438</strain>
    </source>
</reference>
<evidence type="ECO:0000256" key="1">
    <source>
        <dbReference type="SAM" id="MobiDB-lite"/>
    </source>
</evidence>
<accession>A0A7W6CB38</accession>
<evidence type="ECO:0000313" key="3">
    <source>
        <dbReference type="Proteomes" id="UP000565286"/>
    </source>
</evidence>
<protein>
    <submittedName>
        <fullName evidence="2">Uncharacterized protein</fullName>
    </submittedName>
</protein>